<evidence type="ECO:0000256" key="10">
    <source>
        <dbReference type="RuleBase" id="RU000688"/>
    </source>
</evidence>
<feature type="compositionally biased region" description="Basic residues" evidence="11">
    <location>
        <begin position="279"/>
        <end position="294"/>
    </location>
</feature>
<dbReference type="InterPro" id="IPR000405">
    <property type="entry name" value="Galanin_rcpt"/>
</dbReference>
<protein>
    <submittedName>
        <fullName evidence="14">KiSS-1 receptor</fullName>
    </submittedName>
</protein>
<organism evidence="14 15">
    <name type="scientific">Folsomia candida</name>
    <name type="common">Springtail</name>
    <dbReference type="NCBI Taxonomy" id="158441"/>
    <lineage>
        <taxon>Eukaryota</taxon>
        <taxon>Metazoa</taxon>
        <taxon>Ecdysozoa</taxon>
        <taxon>Arthropoda</taxon>
        <taxon>Hexapoda</taxon>
        <taxon>Collembola</taxon>
        <taxon>Entomobryomorpha</taxon>
        <taxon>Isotomoidea</taxon>
        <taxon>Isotomidae</taxon>
        <taxon>Proisotominae</taxon>
        <taxon>Folsomia</taxon>
    </lineage>
</organism>
<feature type="region of interest" description="Disordered" evidence="11">
    <location>
        <begin position="12"/>
        <end position="44"/>
    </location>
</feature>
<evidence type="ECO:0000256" key="11">
    <source>
        <dbReference type="SAM" id="MobiDB-lite"/>
    </source>
</evidence>
<feature type="region of interest" description="Disordered" evidence="11">
    <location>
        <begin position="279"/>
        <end position="301"/>
    </location>
</feature>
<reference evidence="14 15" key="1">
    <citation type="submission" date="2015-12" db="EMBL/GenBank/DDBJ databases">
        <title>The genome of Folsomia candida.</title>
        <authorList>
            <person name="Faddeeva A."/>
            <person name="Derks M.F."/>
            <person name="Anvar Y."/>
            <person name="Smit S."/>
            <person name="Van Straalen N."/>
            <person name="Roelofs D."/>
        </authorList>
    </citation>
    <scope>NUCLEOTIDE SEQUENCE [LARGE SCALE GENOMIC DNA]</scope>
    <source>
        <strain evidence="14 15">VU population</strain>
        <tissue evidence="14">Whole body</tissue>
    </source>
</reference>
<evidence type="ECO:0000256" key="4">
    <source>
        <dbReference type="ARBA" id="ARBA00022989"/>
    </source>
</evidence>
<dbReference type="PANTHER" id="PTHR45695:SF26">
    <property type="entry name" value="NEUROPEPTIDE CCHAMIDE-1 RECEPTOR"/>
    <property type="match status" value="1"/>
</dbReference>
<evidence type="ECO:0000256" key="5">
    <source>
        <dbReference type="ARBA" id="ARBA00023040"/>
    </source>
</evidence>
<keyword evidence="4 12" id="KW-1133">Transmembrane helix</keyword>
<accession>A0A226E283</accession>
<comment type="subcellular location">
    <subcellularLocation>
        <location evidence="1">Membrane</location>
        <topology evidence="1">Multi-pass membrane protein</topology>
    </subcellularLocation>
</comment>
<evidence type="ECO:0000256" key="6">
    <source>
        <dbReference type="ARBA" id="ARBA00023136"/>
    </source>
</evidence>
<keyword evidence="3 10" id="KW-0812">Transmembrane</keyword>
<feature type="compositionally biased region" description="Gly residues" evidence="11">
    <location>
        <begin position="352"/>
        <end position="362"/>
    </location>
</feature>
<feature type="transmembrane region" description="Helical" evidence="12">
    <location>
        <begin position="61"/>
        <end position="86"/>
    </location>
</feature>
<sequence length="389" mass="42406">MIEMGDPLNELHHDIGQDSTQNNDENTAWNQSSGGESFDPDSTDYNDTMDYVPFSSRPETYIVPILFAIIFVIGILGNGTLIAIFMKHRTMRNVPNMYIVSLAVGDLFVILFCVPFTSTVYTVDSWPYGEFVCKFSEFIKDLSIGVSVFTLTALSADRYFAIADPMRKLHGRRATRITCITIAGVDLVAWRKRFIEVCGYSDTSVLVKSGRRGQYNEHLFCWCCCRTDPRRTPQEAMLLRQAGFACGCSLTGVQQIHHGHTHTGAAGPGLALHANHLRTSHSPSQHHHHVHKKSFRGERDSAVNQQTKAIVVVGGKSASSPTTTNGNIHLNNAAPGSPWSRKNSSSTTPSGSDGGGGGGGGAIPLTHIVTSSQHKSSPRNKQLADENSC</sequence>
<dbReference type="InterPro" id="IPR017452">
    <property type="entry name" value="GPCR_Rhodpsn_7TM"/>
</dbReference>
<evidence type="ECO:0000256" key="8">
    <source>
        <dbReference type="ARBA" id="ARBA00023170"/>
    </source>
</evidence>
<keyword evidence="5 10" id="KW-0297">G-protein coupled receptor</keyword>
<dbReference type="OrthoDB" id="10049706at2759"/>
<dbReference type="PROSITE" id="PS50262">
    <property type="entry name" value="G_PROTEIN_RECEP_F1_2"/>
    <property type="match status" value="1"/>
</dbReference>
<evidence type="ECO:0000256" key="2">
    <source>
        <dbReference type="ARBA" id="ARBA00010663"/>
    </source>
</evidence>
<dbReference type="Gene3D" id="1.20.1070.10">
    <property type="entry name" value="Rhodopsin 7-helix transmembrane proteins"/>
    <property type="match status" value="1"/>
</dbReference>
<feature type="compositionally biased region" description="Polar residues" evidence="11">
    <location>
        <begin position="317"/>
        <end position="330"/>
    </location>
</feature>
<comment type="similarity">
    <text evidence="2 10">Belongs to the G-protein coupled receptor 1 family.</text>
</comment>
<dbReference type="SUPFAM" id="SSF81321">
    <property type="entry name" value="Family A G protein-coupled receptor-like"/>
    <property type="match status" value="1"/>
</dbReference>
<dbReference type="Proteomes" id="UP000198287">
    <property type="component" value="Unassembled WGS sequence"/>
</dbReference>
<evidence type="ECO:0000256" key="1">
    <source>
        <dbReference type="ARBA" id="ARBA00004141"/>
    </source>
</evidence>
<evidence type="ECO:0000256" key="3">
    <source>
        <dbReference type="ARBA" id="ARBA00022692"/>
    </source>
</evidence>
<dbReference type="PRINTS" id="PR00237">
    <property type="entry name" value="GPCRRHODOPSN"/>
</dbReference>
<dbReference type="Pfam" id="PF00001">
    <property type="entry name" value="7tm_1"/>
    <property type="match status" value="1"/>
</dbReference>
<dbReference type="EMBL" id="LNIX01000008">
    <property type="protein sequence ID" value="OXA51144.1"/>
    <property type="molecule type" value="Genomic_DNA"/>
</dbReference>
<dbReference type="GO" id="GO:0005886">
    <property type="term" value="C:plasma membrane"/>
    <property type="evidence" value="ECO:0007669"/>
    <property type="project" value="TreeGrafter"/>
</dbReference>
<keyword evidence="15" id="KW-1185">Reference proteome</keyword>
<evidence type="ECO:0000313" key="14">
    <source>
        <dbReference type="EMBL" id="OXA51144.1"/>
    </source>
</evidence>
<feature type="region of interest" description="Disordered" evidence="11">
    <location>
        <begin position="315"/>
        <end position="389"/>
    </location>
</feature>
<keyword evidence="6 12" id="KW-0472">Membrane</keyword>
<dbReference type="GO" id="GO:0008188">
    <property type="term" value="F:neuropeptide receptor activity"/>
    <property type="evidence" value="ECO:0007669"/>
    <property type="project" value="TreeGrafter"/>
</dbReference>
<proteinExistence type="inferred from homology"/>
<evidence type="ECO:0000256" key="9">
    <source>
        <dbReference type="ARBA" id="ARBA00023224"/>
    </source>
</evidence>
<feature type="transmembrane region" description="Helical" evidence="12">
    <location>
        <begin position="98"/>
        <end position="122"/>
    </location>
</feature>
<evidence type="ECO:0000259" key="13">
    <source>
        <dbReference type="PROSITE" id="PS50262"/>
    </source>
</evidence>
<dbReference type="PRINTS" id="PR00663">
    <property type="entry name" value="GALANINR"/>
</dbReference>
<name>A0A226E283_FOLCA</name>
<dbReference type="AlphaFoldDB" id="A0A226E283"/>
<feature type="compositionally biased region" description="Polar residues" evidence="11">
    <location>
        <begin position="17"/>
        <end position="35"/>
    </location>
</feature>
<dbReference type="STRING" id="158441.A0A226E283"/>
<keyword evidence="7" id="KW-1015">Disulfide bond</keyword>
<comment type="caution">
    <text evidence="14">The sequence shown here is derived from an EMBL/GenBank/DDBJ whole genome shotgun (WGS) entry which is preliminary data.</text>
</comment>
<dbReference type="PROSITE" id="PS00237">
    <property type="entry name" value="G_PROTEIN_RECEP_F1_1"/>
    <property type="match status" value="1"/>
</dbReference>
<evidence type="ECO:0000313" key="15">
    <source>
        <dbReference type="Proteomes" id="UP000198287"/>
    </source>
</evidence>
<keyword evidence="9 10" id="KW-0807">Transducer</keyword>
<evidence type="ECO:0000256" key="7">
    <source>
        <dbReference type="ARBA" id="ARBA00023157"/>
    </source>
</evidence>
<feature type="domain" description="G-protein coupled receptors family 1 profile" evidence="13">
    <location>
        <begin position="77"/>
        <end position="167"/>
    </location>
</feature>
<keyword evidence="8 10" id="KW-0675">Receptor</keyword>
<dbReference type="PANTHER" id="PTHR45695">
    <property type="entry name" value="LEUCOKININ RECEPTOR-RELATED"/>
    <property type="match status" value="1"/>
</dbReference>
<evidence type="ECO:0000256" key="12">
    <source>
        <dbReference type="SAM" id="Phobius"/>
    </source>
</evidence>
<gene>
    <name evidence="14" type="ORF">Fcan01_14167</name>
</gene>
<dbReference type="InterPro" id="IPR000276">
    <property type="entry name" value="GPCR_Rhodpsn"/>
</dbReference>